<gene>
    <name evidence="3" type="ORF">GIW75_15355</name>
</gene>
<proteinExistence type="predicted"/>
<dbReference type="PANTHER" id="PTHR46558">
    <property type="entry name" value="TRACRIPTIONAL REGULATORY PROTEIN-RELATED-RELATED"/>
    <property type="match status" value="1"/>
</dbReference>
<evidence type="ECO:0000259" key="2">
    <source>
        <dbReference type="PROSITE" id="PS50943"/>
    </source>
</evidence>
<evidence type="ECO:0000256" key="1">
    <source>
        <dbReference type="ARBA" id="ARBA00023125"/>
    </source>
</evidence>
<evidence type="ECO:0000313" key="3">
    <source>
        <dbReference type="EMBL" id="MCF5058325.1"/>
    </source>
</evidence>
<dbReference type="Gene3D" id="1.10.260.40">
    <property type="entry name" value="lambda repressor-like DNA-binding domains"/>
    <property type="match status" value="1"/>
</dbReference>
<comment type="caution">
    <text evidence="3">The sequence shown here is derived from an EMBL/GenBank/DDBJ whole genome shotgun (WGS) entry which is preliminary data.</text>
</comment>
<dbReference type="CDD" id="cd00093">
    <property type="entry name" value="HTH_XRE"/>
    <property type="match status" value="1"/>
</dbReference>
<evidence type="ECO:0000313" key="4">
    <source>
        <dbReference type="Proteomes" id="UP000814172"/>
    </source>
</evidence>
<keyword evidence="4" id="KW-1185">Reference proteome</keyword>
<reference evidence="3 4" key="1">
    <citation type="submission" date="2019-11" db="EMBL/GenBank/DDBJ databases">
        <title>Epiphytic Pseudomonas syringae from cherry orchards.</title>
        <authorList>
            <person name="Hulin M.T."/>
        </authorList>
    </citation>
    <scope>NUCLEOTIDE SEQUENCE [LARGE SCALE GENOMIC DNA]</scope>
    <source>
        <strain evidence="3 4">PA-6-9F</strain>
    </source>
</reference>
<dbReference type="AlphaFoldDB" id="A0AAW5A6S7"/>
<protein>
    <submittedName>
        <fullName evidence="3">Helix-turn-helix domain-containing protein</fullName>
    </submittedName>
</protein>
<dbReference type="Pfam" id="PF01381">
    <property type="entry name" value="HTH_3"/>
    <property type="match status" value="1"/>
</dbReference>
<name>A0AAW5A6S7_9PSED</name>
<sequence>MSSTSFAIIFLQEIYFADIMRSIRNCGATMKHPEGFPSKLARLRAKADMTQKDLAKASGISVPQIGRYETGISKPRMNALIKLANALNVDVIDLQNAENEPASVSIIFDEEGTLLPANMPQELYETIEMVAEKLGISMNAAMMVSIDSLTASMKGQKPQIDEYIKKALNYLNEEAHPPE</sequence>
<dbReference type="InterPro" id="IPR001387">
    <property type="entry name" value="Cro/C1-type_HTH"/>
</dbReference>
<accession>A0AAW5A6S7</accession>
<dbReference type="PANTHER" id="PTHR46558:SF11">
    <property type="entry name" value="HTH-TYPE TRANSCRIPTIONAL REGULATOR XRE"/>
    <property type="match status" value="1"/>
</dbReference>
<dbReference type="SMART" id="SM00530">
    <property type="entry name" value="HTH_XRE"/>
    <property type="match status" value="1"/>
</dbReference>
<dbReference type="Proteomes" id="UP000814172">
    <property type="component" value="Unassembled WGS sequence"/>
</dbReference>
<keyword evidence="1" id="KW-0238">DNA-binding</keyword>
<dbReference type="SUPFAM" id="SSF47413">
    <property type="entry name" value="lambda repressor-like DNA-binding domains"/>
    <property type="match status" value="1"/>
</dbReference>
<dbReference type="EMBL" id="WKEW01000048">
    <property type="protein sequence ID" value="MCF5058325.1"/>
    <property type="molecule type" value="Genomic_DNA"/>
</dbReference>
<dbReference type="PROSITE" id="PS50943">
    <property type="entry name" value="HTH_CROC1"/>
    <property type="match status" value="1"/>
</dbReference>
<feature type="domain" description="HTH cro/C1-type" evidence="2">
    <location>
        <begin position="40"/>
        <end position="94"/>
    </location>
</feature>
<dbReference type="GO" id="GO:0003677">
    <property type="term" value="F:DNA binding"/>
    <property type="evidence" value="ECO:0007669"/>
    <property type="project" value="UniProtKB-KW"/>
</dbReference>
<organism evidence="3 4">
    <name type="scientific">Pseudomonas proteolytica</name>
    <dbReference type="NCBI Taxonomy" id="219574"/>
    <lineage>
        <taxon>Bacteria</taxon>
        <taxon>Pseudomonadati</taxon>
        <taxon>Pseudomonadota</taxon>
        <taxon>Gammaproteobacteria</taxon>
        <taxon>Pseudomonadales</taxon>
        <taxon>Pseudomonadaceae</taxon>
        <taxon>Pseudomonas</taxon>
    </lineage>
</organism>
<dbReference type="InterPro" id="IPR010982">
    <property type="entry name" value="Lambda_DNA-bd_dom_sf"/>
</dbReference>